<keyword evidence="4 7" id="KW-1133">Transmembrane helix</keyword>
<evidence type="ECO:0000256" key="3">
    <source>
        <dbReference type="ARBA" id="ARBA00022692"/>
    </source>
</evidence>
<feature type="region of interest" description="Disordered" evidence="6">
    <location>
        <begin position="320"/>
        <end position="350"/>
    </location>
</feature>
<dbReference type="GO" id="GO:0015739">
    <property type="term" value="P:sialic acid transport"/>
    <property type="evidence" value="ECO:0000318"/>
    <property type="project" value="GO_Central"/>
</dbReference>
<proteinExistence type="inferred from homology"/>
<sequence>MQHGATGLQKLLVASLLTLFTCSQGLLMEGSKVNGRYPYQTAVVPFLSEVLKLGISAVLLQWQLRRNPRGTKITRGWGTAILFPIPSVIYLIHNNVQFYTMSYVDAATYQILGNLKIVSTGLLSWLFLRKHLSMVQWHALVLLMCGAATSQIQGCGEGCNSNGLAAPVQGYMLGILSACLSAVAGVYTEFIMKKNDDNLYWQNIQLYTWGSIFNAAALTLQDFKSGFREGIWIFSLFRGFTAATYLLVLNFGCAGLFISWIMKFGDNIVKVYATSSAMLLTTLISAWLFELQPTLQLLLGIVVAAISLQLYFLPPENVGHSPSQRAGLTSRSSSKSLDMRHLEKADKELA</sequence>
<dbReference type="GO" id="GO:0015165">
    <property type="term" value="F:pyrimidine nucleotide-sugar transmembrane transporter activity"/>
    <property type="evidence" value="ECO:0007669"/>
    <property type="project" value="InterPro"/>
</dbReference>
<dbReference type="GO" id="GO:0000139">
    <property type="term" value="C:Golgi membrane"/>
    <property type="evidence" value="ECO:0000318"/>
    <property type="project" value="GO_Central"/>
</dbReference>
<feature type="transmembrane region" description="Helical" evidence="7">
    <location>
        <begin position="107"/>
        <end position="128"/>
    </location>
</feature>
<dbReference type="Proteomes" id="UP000054558">
    <property type="component" value="Unassembled WGS sequence"/>
</dbReference>
<keyword evidence="9" id="KW-0762">Sugar transport</keyword>
<dbReference type="GO" id="GO:0022857">
    <property type="term" value="F:transmembrane transporter activity"/>
    <property type="evidence" value="ECO:0000318"/>
    <property type="project" value="GO_Central"/>
</dbReference>
<feature type="transmembrane region" description="Helical" evidence="7">
    <location>
        <begin position="135"/>
        <end position="152"/>
    </location>
</feature>
<keyword evidence="10" id="KW-1185">Reference proteome</keyword>
<name>A0A0U9HKC9_KLENI</name>
<feature type="transmembrane region" description="Helical" evidence="7">
    <location>
        <begin position="74"/>
        <end position="92"/>
    </location>
</feature>
<feature type="transmembrane region" description="Helical" evidence="7">
    <location>
        <begin position="172"/>
        <end position="192"/>
    </location>
</feature>
<keyword evidence="3 7" id="KW-0812">Transmembrane</keyword>
<evidence type="ECO:0000256" key="1">
    <source>
        <dbReference type="ARBA" id="ARBA00004141"/>
    </source>
</evidence>
<dbReference type="OMA" id="IEEDMMT"/>
<feature type="compositionally biased region" description="Basic and acidic residues" evidence="6">
    <location>
        <begin position="337"/>
        <end position="350"/>
    </location>
</feature>
<dbReference type="STRING" id="105231.A0A0U9HKC9"/>
<feature type="chain" id="PRO_5006864976" evidence="8">
    <location>
        <begin position="26"/>
        <end position="350"/>
    </location>
</feature>
<evidence type="ECO:0000313" key="9">
    <source>
        <dbReference type="EMBL" id="GAQ87163.1"/>
    </source>
</evidence>
<feature type="transmembrane region" description="Helical" evidence="7">
    <location>
        <begin position="240"/>
        <end position="262"/>
    </location>
</feature>
<evidence type="ECO:0000256" key="5">
    <source>
        <dbReference type="ARBA" id="ARBA00023136"/>
    </source>
</evidence>
<protein>
    <submittedName>
        <fullName evidence="9">Nucleotide-sugar transporter family protein</fullName>
    </submittedName>
</protein>
<keyword evidence="9" id="KW-0813">Transport</keyword>
<gene>
    <name evidence="9" type="ORF">KFL_003350130</name>
</gene>
<evidence type="ECO:0000313" key="10">
    <source>
        <dbReference type="Proteomes" id="UP000054558"/>
    </source>
</evidence>
<evidence type="ECO:0000256" key="6">
    <source>
        <dbReference type="SAM" id="MobiDB-lite"/>
    </source>
</evidence>
<dbReference type="PANTHER" id="PTHR10231">
    <property type="entry name" value="NUCLEOTIDE-SUGAR TRANSMEMBRANE TRANSPORTER"/>
    <property type="match status" value="1"/>
</dbReference>
<feature type="transmembrane region" description="Helical" evidence="7">
    <location>
        <begin position="269"/>
        <end position="289"/>
    </location>
</feature>
<dbReference type="InterPro" id="IPR037185">
    <property type="entry name" value="EmrE-like"/>
</dbReference>
<dbReference type="SUPFAM" id="SSF103481">
    <property type="entry name" value="Multidrug resistance efflux transporter EmrE"/>
    <property type="match status" value="1"/>
</dbReference>
<feature type="signal peptide" evidence="8">
    <location>
        <begin position="1"/>
        <end position="25"/>
    </location>
</feature>
<evidence type="ECO:0000256" key="7">
    <source>
        <dbReference type="SAM" id="Phobius"/>
    </source>
</evidence>
<dbReference type="Pfam" id="PF04142">
    <property type="entry name" value="Nuc_sug_transp"/>
    <property type="match status" value="1"/>
</dbReference>
<feature type="compositionally biased region" description="Polar residues" evidence="6">
    <location>
        <begin position="320"/>
        <end position="336"/>
    </location>
</feature>
<accession>A0A0U9HKC9</accession>
<dbReference type="NCBIfam" id="TIGR00803">
    <property type="entry name" value="nst"/>
    <property type="match status" value="1"/>
</dbReference>
<dbReference type="GO" id="GO:0055085">
    <property type="term" value="P:transmembrane transport"/>
    <property type="evidence" value="ECO:0000318"/>
    <property type="project" value="GO_Central"/>
</dbReference>
<feature type="transmembrane region" description="Helical" evidence="7">
    <location>
        <begin position="43"/>
        <end position="62"/>
    </location>
</feature>
<feature type="transmembrane region" description="Helical" evidence="7">
    <location>
        <begin position="204"/>
        <end position="220"/>
    </location>
</feature>
<comment type="similarity">
    <text evidence="2">Belongs to the nucleotide-sugar transporter family. CMP-Sialate:CMP antiporter (TC 2.A.7.12) subfamily.</text>
</comment>
<evidence type="ECO:0000256" key="4">
    <source>
        <dbReference type="ARBA" id="ARBA00022989"/>
    </source>
</evidence>
<organism evidence="9 10">
    <name type="scientific">Klebsormidium nitens</name>
    <name type="common">Green alga</name>
    <name type="synonym">Ulothrix nitens</name>
    <dbReference type="NCBI Taxonomy" id="105231"/>
    <lineage>
        <taxon>Eukaryota</taxon>
        <taxon>Viridiplantae</taxon>
        <taxon>Streptophyta</taxon>
        <taxon>Klebsormidiophyceae</taxon>
        <taxon>Klebsormidiales</taxon>
        <taxon>Klebsormidiaceae</taxon>
        <taxon>Klebsormidium</taxon>
    </lineage>
</organism>
<dbReference type="OrthoDB" id="408493at2759"/>
<dbReference type="AlphaFoldDB" id="A0A0U9HKC9"/>
<feature type="transmembrane region" description="Helical" evidence="7">
    <location>
        <begin position="295"/>
        <end position="313"/>
    </location>
</feature>
<reference evidence="9 10" key="1">
    <citation type="journal article" date="2014" name="Nat. Commun.">
        <title>Klebsormidium flaccidum genome reveals primary factors for plant terrestrial adaptation.</title>
        <authorList>
            <person name="Hori K."/>
            <person name="Maruyama F."/>
            <person name="Fujisawa T."/>
            <person name="Togashi T."/>
            <person name="Yamamoto N."/>
            <person name="Seo M."/>
            <person name="Sato S."/>
            <person name="Yamada T."/>
            <person name="Mori H."/>
            <person name="Tajima N."/>
            <person name="Moriyama T."/>
            <person name="Ikeuchi M."/>
            <person name="Watanabe M."/>
            <person name="Wada H."/>
            <person name="Kobayashi K."/>
            <person name="Saito M."/>
            <person name="Masuda T."/>
            <person name="Sasaki-Sekimoto Y."/>
            <person name="Mashiguchi K."/>
            <person name="Awai K."/>
            <person name="Shimojima M."/>
            <person name="Masuda S."/>
            <person name="Iwai M."/>
            <person name="Nobusawa T."/>
            <person name="Narise T."/>
            <person name="Kondo S."/>
            <person name="Saito H."/>
            <person name="Sato R."/>
            <person name="Murakawa M."/>
            <person name="Ihara Y."/>
            <person name="Oshima-Yamada Y."/>
            <person name="Ohtaka K."/>
            <person name="Satoh M."/>
            <person name="Sonobe K."/>
            <person name="Ishii M."/>
            <person name="Ohtani R."/>
            <person name="Kanamori-Sato M."/>
            <person name="Honoki R."/>
            <person name="Miyazaki D."/>
            <person name="Mochizuki H."/>
            <person name="Umetsu J."/>
            <person name="Higashi K."/>
            <person name="Shibata D."/>
            <person name="Kamiya Y."/>
            <person name="Sato N."/>
            <person name="Nakamura Y."/>
            <person name="Tabata S."/>
            <person name="Ida S."/>
            <person name="Kurokawa K."/>
            <person name="Ohta H."/>
        </authorList>
    </citation>
    <scope>NUCLEOTIDE SEQUENCE [LARGE SCALE GENOMIC DNA]</scope>
    <source>
        <strain evidence="9 10">NIES-2285</strain>
    </source>
</reference>
<evidence type="ECO:0000256" key="2">
    <source>
        <dbReference type="ARBA" id="ARBA00006447"/>
    </source>
</evidence>
<dbReference type="InterPro" id="IPR007271">
    <property type="entry name" value="Nuc_sug_transpt"/>
</dbReference>
<comment type="subcellular location">
    <subcellularLocation>
        <location evidence="1">Membrane</location>
        <topology evidence="1">Multi-pass membrane protein</topology>
    </subcellularLocation>
</comment>
<keyword evidence="8" id="KW-0732">Signal</keyword>
<keyword evidence="5 7" id="KW-0472">Membrane</keyword>
<evidence type="ECO:0000256" key="8">
    <source>
        <dbReference type="SAM" id="SignalP"/>
    </source>
</evidence>
<dbReference type="EMBL" id="DF237284">
    <property type="protein sequence ID" value="GAQ87163.1"/>
    <property type="molecule type" value="Genomic_DNA"/>
</dbReference>
<dbReference type="PIRSF" id="PIRSF005799">
    <property type="entry name" value="UDP-gal_transpt"/>
    <property type="match status" value="1"/>
</dbReference>